<organism evidence="3 4">
    <name type="scientific">Gluconacetobacter sacchari</name>
    <dbReference type="NCBI Taxonomy" id="92759"/>
    <lineage>
        <taxon>Bacteria</taxon>
        <taxon>Pseudomonadati</taxon>
        <taxon>Pseudomonadota</taxon>
        <taxon>Alphaproteobacteria</taxon>
        <taxon>Acetobacterales</taxon>
        <taxon>Acetobacteraceae</taxon>
        <taxon>Gluconacetobacter</taxon>
    </lineage>
</organism>
<accession>A0A7W4IA06</accession>
<dbReference type="SUPFAM" id="SSF52266">
    <property type="entry name" value="SGNH hydrolase"/>
    <property type="match status" value="1"/>
</dbReference>
<dbReference type="RefSeq" id="WP_182995905.1">
    <property type="nucleotide sequence ID" value="NZ_JABEQJ010000002.1"/>
</dbReference>
<feature type="domain" description="SGNH hydrolase-type esterase" evidence="2">
    <location>
        <begin position="65"/>
        <end position="242"/>
    </location>
</feature>
<comment type="caution">
    <text evidence="3">The sequence shown here is derived from an EMBL/GenBank/DDBJ whole genome shotgun (WGS) entry which is preliminary data.</text>
</comment>
<dbReference type="EMBL" id="JABEQJ010000002">
    <property type="protein sequence ID" value="MBB2159040.1"/>
    <property type="molecule type" value="Genomic_DNA"/>
</dbReference>
<dbReference type="Pfam" id="PF13472">
    <property type="entry name" value="Lipase_GDSL_2"/>
    <property type="match status" value="1"/>
</dbReference>
<dbReference type="Proteomes" id="UP000589085">
    <property type="component" value="Unassembled WGS sequence"/>
</dbReference>
<feature type="signal peptide" evidence="1">
    <location>
        <begin position="1"/>
        <end position="26"/>
    </location>
</feature>
<evidence type="ECO:0000313" key="3">
    <source>
        <dbReference type="EMBL" id="MBB2159040.1"/>
    </source>
</evidence>
<gene>
    <name evidence="3" type="ORF">HLH48_02430</name>
</gene>
<dbReference type="Gene3D" id="3.40.50.1110">
    <property type="entry name" value="SGNH hydrolase"/>
    <property type="match status" value="1"/>
</dbReference>
<evidence type="ECO:0000313" key="4">
    <source>
        <dbReference type="Proteomes" id="UP000589085"/>
    </source>
</evidence>
<dbReference type="PROSITE" id="PS51318">
    <property type="entry name" value="TAT"/>
    <property type="match status" value="1"/>
</dbReference>
<protein>
    <submittedName>
        <fullName evidence="3">Acetylhydrolase</fullName>
    </submittedName>
</protein>
<evidence type="ECO:0000256" key="1">
    <source>
        <dbReference type="SAM" id="SignalP"/>
    </source>
</evidence>
<keyword evidence="3" id="KW-0378">Hydrolase</keyword>
<dbReference type="InterPro" id="IPR013830">
    <property type="entry name" value="SGNH_hydro"/>
</dbReference>
<sequence>MRQSIRRPLLAITTLLTLAAPAAASAAPANLAVQQVSRMDTPWWHRRFAEKQAAIAAGRYDLVWLGDSITQNWERTGPEPWRDFAPVWQRFYGDRHAINLGFKGDSTCHVLWRLAHGELDFRTPPRLFVIMIGANNFGHVHTDAARTYPGITRIVDAIHTRFPTTQVLLLAVLPSIRSAWVSANTRQLNTMLEADIRQGRPWLHVQDVGAAVETHGAPDPSRFLDPHLTPPDPPLHPTAAAQEEIARMIEPTVAAILGDHRHK</sequence>
<dbReference type="InterPro" id="IPR051532">
    <property type="entry name" value="Ester_Hydrolysis_Enzymes"/>
</dbReference>
<dbReference type="GO" id="GO:0004622">
    <property type="term" value="F:phosphatidylcholine lysophospholipase activity"/>
    <property type="evidence" value="ECO:0007669"/>
    <property type="project" value="TreeGrafter"/>
</dbReference>
<dbReference type="InterPro" id="IPR006311">
    <property type="entry name" value="TAT_signal"/>
</dbReference>
<proteinExistence type="predicted"/>
<evidence type="ECO:0000259" key="2">
    <source>
        <dbReference type="Pfam" id="PF13472"/>
    </source>
</evidence>
<name>A0A7W4IA06_9PROT</name>
<dbReference type="InterPro" id="IPR036514">
    <property type="entry name" value="SGNH_hydro_sf"/>
</dbReference>
<dbReference type="PANTHER" id="PTHR30383:SF32">
    <property type="entry name" value="SGNH-HYDROLASE"/>
    <property type="match status" value="1"/>
</dbReference>
<reference evidence="3 4" key="1">
    <citation type="submission" date="2020-04" db="EMBL/GenBank/DDBJ databases">
        <title>Description of novel Gluconacetobacter.</title>
        <authorList>
            <person name="Sombolestani A."/>
        </authorList>
    </citation>
    <scope>NUCLEOTIDE SEQUENCE [LARGE SCALE GENOMIC DNA]</scope>
    <source>
        <strain evidence="3 4">LMG 19747</strain>
    </source>
</reference>
<dbReference type="AlphaFoldDB" id="A0A7W4IA06"/>
<feature type="chain" id="PRO_5030518009" evidence="1">
    <location>
        <begin position="27"/>
        <end position="263"/>
    </location>
</feature>
<keyword evidence="1" id="KW-0732">Signal</keyword>
<dbReference type="PANTHER" id="PTHR30383">
    <property type="entry name" value="THIOESTERASE 1/PROTEASE 1/LYSOPHOSPHOLIPASE L1"/>
    <property type="match status" value="1"/>
</dbReference>